<feature type="coiled-coil region" evidence="1">
    <location>
        <begin position="216"/>
        <end position="304"/>
    </location>
</feature>
<dbReference type="SMART" id="SM00974">
    <property type="entry name" value="T5orf172"/>
    <property type="match status" value="1"/>
</dbReference>
<comment type="caution">
    <text evidence="3">The sequence shown here is derived from an EMBL/GenBank/DDBJ whole genome shotgun (WGS) entry which is preliminary data.</text>
</comment>
<dbReference type="AlphaFoldDB" id="A0A511QNH4"/>
<dbReference type="EMBL" id="BJXK01000003">
    <property type="protein sequence ID" value="GEM78496.1"/>
    <property type="molecule type" value="Genomic_DNA"/>
</dbReference>
<dbReference type="Pfam" id="PF10544">
    <property type="entry name" value="T5orf172"/>
    <property type="match status" value="1"/>
</dbReference>
<name>A0A511QNH4_9VIBR</name>
<evidence type="ECO:0000313" key="3">
    <source>
        <dbReference type="EMBL" id="GEM78496.1"/>
    </source>
</evidence>
<feature type="domain" description="Bacteriophage T5 Orf172 DNA-binding" evidence="2">
    <location>
        <begin position="317"/>
        <end position="400"/>
    </location>
</feature>
<organism evidence="3 4">
    <name type="scientific">Vibrio superstes NBRC 103154</name>
    <dbReference type="NCBI Taxonomy" id="1219062"/>
    <lineage>
        <taxon>Bacteria</taxon>
        <taxon>Pseudomonadati</taxon>
        <taxon>Pseudomonadota</taxon>
        <taxon>Gammaproteobacteria</taxon>
        <taxon>Vibrionales</taxon>
        <taxon>Vibrionaceae</taxon>
        <taxon>Vibrio</taxon>
    </lineage>
</organism>
<dbReference type="Proteomes" id="UP000321113">
    <property type="component" value="Unassembled WGS sequence"/>
</dbReference>
<dbReference type="OrthoDB" id="9811665at2"/>
<accession>A0A511QNH4</accession>
<sequence>MYISIVISCLALFTLVFLVKSRSLLRELEAEDQDIEKVYAPASESERLLSDTVSNYQELRESYKQDLLSLKQGETKLALYHLGVGTSDSVSYMQISQSRDLAELERNLADTKVRIKALVSNKQACICSMGSDVTVNGKKSEAKKLFNREIKLRLRCLDNEFKAAAAVVDWNNINRLIERAQKTFEEINSSSDLVKTHLTSQYLGLKITELRLGYEITQLKQTLKEEERQEIQIEREAAREEKRIKAAAEKAERERKVMERLVTEELKKLESSSEEQKALYELHKEELEKLRNKEKRAVSLAQQTRAGYVYVISNKLSFGEGVVKIGMTRRADPNDRVKELGDASVPELFDVHAFAFTEDAPTFERFLHSCFANQRVNLVNGRKEFFFASADEVLSEMKYYDGEYELSE</sequence>
<keyword evidence="1" id="KW-0175">Coiled coil</keyword>
<keyword evidence="4" id="KW-1185">Reference proteome</keyword>
<evidence type="ECO:0000256" key="1">
    <source>
        <dbReference type="SAM" id="Coils"/>
    </source>
</evidence>
<reference evidence="3 4" key="1">
    <citation type="submission" date="2019-07" db="EMBL/GenBank/DDBJ databases">
        <title>Whole genome shotgun sequence of Vibrio superstes NBRC 103154.</title>
        <authorList>
            <person name="Hosoyama A."/>
            <person name="Uohara A."/>
            <person name="Ohji S."/>
            <person name="Ichikawa N."/>
        </authorList>
    </citation>
    <scope>NUCLEOTIDE SEQUENCE [LARGE SCALE GENOMIC DNA]</scope>
    <source>
        <strain evidence="3 4">NBRC 103154</strain>
    </source>
</reference>
<dbReference type="InterPro" id="IPR018306">
    <property type="entry name" value="Phage_T5_Orf172_DNA-bd"/>
</dbReference>
<dbReference type="RefSeq" id="WP_119010961.1">
    <property type="nucleotide sequence ID" value="NZ_BJXK01000003.1"/>
</dbReference>
<protein>
    <recommendedName>
        <fullName evidence="2">Bacteriophage T5 Orf172 DNA-binding domain-containing protein</fullName>
    </recommendedName>
</protein>
<dbReference type="InterPro" id="IPR025280">
    <property type="entry name" value="SNIPE"/>
</dbReference>
<proteinExistence type="predicted"/>
<evidence type="ECO:0000313" key="4">
    <source>
        <dbReference type="Proteomes" id="UP000321113"/>
    </source>
</evidence>
<dbReference type="Pfam" id="PF13250">
    <property type="entry name" value="SNIPE"/>
    <property type="match status" value="1"/>
</dbReference>
<evidence type="ECO:0000259" key="2">
    <source>
        <dbReference type="SMART" id="SM00974"/>
    </source>
</evidence>
<gene>
    <name evidence="3" type="ORF">VSU01S_07410</name>
</gene>